<reference evidence="3" key="1">
    <citation type="submission" date="2021-05" db="EMBL/GenBank/DDBJ databases">
        <authorList>
            <person name="Alioto T."/>
            <person name="Alioto T."/>
            <person name="Gomez Garrido J."/>
        </authorList>
    </citation>
    <scope>NUCLEOTIDE SEQUENCE</scope>
</reference>
<keyword evidence="1" id="KW-0472">Membrane</keyword>
<feature type="signal peptide" evidence="2">
    <location>
        <begin position="1"/>
        <end position="25"/>
    </location>
</feature>
<keyword evidence="2" id="KW-0732">Signal</keyword>
<sequence length="104" mass="11625">MCFKASAWAISVLLLLVDHSVMVWAISVSVSVVSSLLVPDENFSVSELLNGSYLCVSEMFSSENRLLFTLDKLPLFSSRLSVDLWIELTLLLVWLDFSLLALPE</sequence>
<proteinExistence type="predicted"/>
<accession>A0A8D8FLY0</accession>
<keyword evidence="1" id="KW-0812">Transmembrane</keyword>
<dbReference type="AlphaFoldDB" id="A0A8D8FLY0"/>
<feature type="transmembrane region" description="Helical" evidence="1">
    <location>
        <begin position="84"/>
        <end position="102"/>
    </location>
</feature>
<dbReference type="EMBL" id="HBUE01081417">
    <property type="protein sequence ID" value="CAG6477672.1"/>
    <property type="molecule type" value="Transcribed_RNA"/>
</dbReference>
<evidence type="ECO:0000313" key="3">
    <source>
        <dbReference type="EMBL" id="CAG6477672.1"/>
    </source>
</evidence>
<organism evidence="3">
    <name type="scientific">Culex pipiens</name>
    <name type="common">House mosquito</name>
    <dbReference type="NCBI Taxonomy" id="7175"/>
    <lineage>
        <taxon>Eukaryota</taxon>
        <taxon>Metazoa</taxon>
        <taxon>Ecdysozoa</taxon>
        <taxon>Arthropoda</taxon>
        <taxon>Hexapoda</taxon>
        <taxon>Insecta</taxon>
        <taxon>Pterygota</taxon>
        <taxon>Neoptera</taxon>
        <taxon>Endopterygota</taxon>
        <taxon>Diptera</taxon>
        <taxon>Nematocera</taxon>
        <taxon>Culicoidea</taxon>
        <taxon>Culicidae</taxon>
        <taxon>Culicinae</taxon>
        <taxon>Culicini</taxon>
        <taxon>Culex</taxon>
        <taxon>Culex</taxon>
    </lineage>
</organism>
<protein>
    <submittedName>
        <fullName evidence="3">(northern house mosquito) hypothetical protein</fullName>
    </submittedName>
</protein>
<evidence type="ECO:0000256" key="2">
    <source>
        <dbReference type="SAM" id="SignalP"/>
    </source>
</evidence>
<feature type="chain" id="PRO_5034739455" evidence="2">
    <location>
        <begin position="26"/>
        <end position="104"/>
    </location>
</feature>
<evidence type="ECO:0000256" key="1">
    <source>
        <dbReference type="SAM" id="Phobius"/>
    </source>
</evidence>
<name>A0A8D8FLY0_CULPI</name>
<keyword evidence="1" id="KW-1133">Transmembrane helix</keyword>